<dbReference type="OrthoDB" id="272345at2"/>
<organism evidence="1 2">
    <name type="scientific">Polystyrenella longa</name>
    <dbReference type="NCBI Taxonomy" id="2528007"/>
    <lineage>
        <taxon>Bacteria</taxon>
        <taxon>Pseudomonadati</taxon>
        <taxon>Planctomycetota</taxon>
        <taxon>Planctomycetia</taxon>
        <taxon>Planctomycetales</taxon>
        <taxon>Planctomycetaceae</taxon>
        <taxon>Polystyrenella</taxon>
    </lineage>
</organism>
<sequence length="160" mass="18060">MDYKLRPIGKNCAASGEPLEPGSVCFSVVVERQGVFVREDYSEQAWDGPPENAVGFWQSVVPDLERGKPKVLDAEALMQYFEQLSEEGNEAVEKNRYVIALMLLQKRRMTVEDSRRDGNEEFLICSGKQGEGPFEIKNFSLPEEEVRLMQDQLRASLAAA</sequence>
<dbReference type="EMBL" id="CP036281">
    <property type="protein sequence ID" value="QDU81839.1"/>
    <property type="molecule type" value="Genomic_DNA"/>
</dbReference>
<accession>A0A518CRJ0</accession>
<name>A0A518CRJ0_9PLAN</name>
<gene>
    <name evidence="1" type="ORF">Pla110_35900</name>
</gene>
<reference evidence="1 2" key="1">
    <citation type="submission" date="2019-02" db="EMBL/GenBank/DDBJ databases">
        <title>Deep-cultivation of Planctomycetes and their phenomic and genomic characterization uncovers novel biology.</title>
        <authorList>
            <person name="Wiegand S."/>
            <person name="Jogler M."/>
            <person name="Boedeker C."/>
            <person name="Pinto D."/>
            <person name="Vollmers J."/>
            <person name="Rivas-Marin E."/>
            <person name="Kohn T."/>
            <person name="Peeters S.H."/>
            <person name="Heuer A."/>
            <person name="Rast P."/>
            <person name="Oberbeckmann S."/>
            <person name="Bunk B."/>
            <person name="Jeske O."/>
            <person name="Meyerdierks A."/>
            <person name="Storesund J.E."/>
            <person name="Kallscheuer N."/>
            <person name="Luecker S."/>
            <person name="Lage O.M."/>
            <person name="Pohl T."/>
            <person name="Merkel B.J."/>
            <person name="Hornburger P."/>
            <person name="Mueller R.-W."/>
            <person name="Bruemmer F."/>
            <person name="Labrenz M."/>
            <person name="Spormann A.M."/>
            <person name="Op den Camp H."/>
            <person name="Overmann J."/>
            <person name="Amann R."/>
            <person name="Jetten M.S.M."/>
            <person name="Mascher T."/>
            <person name="Medema M.H."/>
            <person name="Devos D.P."/>
            <person name="Kaster A.-K."/>
            <person name="Ovreas L."/>
            <person name="Rohde M."/>
            <person name="Galperin M.Y."/>
            <person name="Jogler C."/>
        </authorList>
    </citation>
    <scope>NUCLEOTIDE SEQUENCE [LARGE SCALE GENOMIC DNA]</scope>
    <source>
        <strain evidence="1 2">Pla110</strain>
    </source>
</reference>
<dbReference type="KEGG" id="plon:Pla110_35900"/>
<dbReference type="RefSeq" id="WP_144997525.1">
    <property type="nucleotide sequence ID" value="NZ_CP036281.1"/>
</dbReference>
<keyword evidence="2" id="KW-1185">Reference proteome</keyword>
<dbReference type="Proteomes" id="UP000317178">
    <property type="component" value="Chromosome"/>
</dbReference>
<dbReference type="AlphaFoldDB" id="A0A518CRJ0"/>
<proteinExistence type="predicted"/>
<evidence type="ECO:0000313" key="1">
    <source>
        <dbReference type="EMBL" id="QDU81839.1"/>
    </source>
</evidence>
<evidence type="ECO:0000313" key="2">
    <source>
        <dbReference type="Proteomes" id="UP000317178"/>
    </source>
</evidence>
<protein>
    <submittedName>
        <fullName evidence="1">Uncharacterized protein</fullName>
    </submittedName>
</protein>